<dbReference type="EMBL" id="AHMH02000085">
    <property type="protein sequence ID" value="EMN00549.1"/>
    <property type="molecule type" value="Genomic_DNA"/>
</dbReference>
<keyword evidence="2" id="KW-1185">Reference proteome</keyword>
<comment type="caution">
    <text evidence="1">The sequence shown here is derived from an EMBL/GenBank/DDBJ whole genome shotgun (WGS) entry which is preliminary data.</text>
</comment>
<organism evidence="1 2">
    <name type="scientific">Leptospira noguchii str. 2007001578</name>
    <dbReference type="NCBI Taxonomy" id="1049974"/>
    <lineage>
        <taxon>Bacteria</taxon>
        <taxon>Pseudomonadati</taxon>
        <taxon>Spirochaetota</taxon>
        <taxon>Spirochaetia</taxon>
        <taxon>Leptospirales</taxon>
        <taxon>Leptospiraceae</taxon>
        <taxon>Leptospira</taxon>
    </lineage>
</organism>
<reference evidence="1 2" key="1">
    <citation type="submission" date="2013-01" db="EMBL/GenBank/DDBJ databases">
        <authorList>
            <person name="Harkins D.M."/>
            <person name="Durkin A.S."/>
            <person name="Brinkac L.M."/>
            <person name="Haft D.H."/>
            <person name="Selengut J.D."/>
            <person name="Sanka R."/>
            <person name="DePew J."/>
            <person name="Purushe J."/>
            <person name="Whelen A.C."/>
            <person name="Vinetz J.M."/>
            <person name="Sutton G.G."/>
            <person name="Nierman W.C."/>
            <person name="Fouts D.E."/>
        </authorList>
    </citation>
    <scope>NUCLEOTIDE SEQUENCE [LARGE SCALE GENOMIC DNA]</scope>
    <source>
        <strain evidence="1 2">2007001578</strain>
    </source>
</reference>
<accession>A0ABP2T8B3</accession>
<gene>
    <name evidence="1" type="ORF">LEP1GSC035_2944</name>
</gene>
<name>A0ABP2T8B3_9LEPT</name>
<sequence length="41" mass="4734">MWELILSKNSFSFSYVELTLIKLTVLNFIEISKTKVTLLGL</sequence>
<evidence type="ECO:0000313" key="2">
    <source>
        <dbReference type="Proteomes" id="UP000012099"/>
    </source>
</evidence>
<evidence type="ECO:0000313" key="1">
    <source>
        <dbReference type="EMBL" id="EMN00549.1"/>
    </source>
</evidence>
<protein>
    <submittedName>
        <fullName evidence="1">Uncharacterized protein</fullName>
    </submittedName>
</protein>
<proteinExistence type="predicted"/>
<dbReference type="Proteomes" id="UP000012099">
    <property type="component" value="Unassembled WGS sequence"/>
</dbReference>